<accession>V5H9Z6</accession>
<proteinExistence type="evidence at transcript level"/>
<keyword evidence="1" id="KW-0732">Signal</keyword>
<dbReference type="EMBL" id="GANP01014625">
    <property type="protein sequence ID" value="JAB69843.1"/>
    <property type="molecule type" value="mRNA"/>
</dbReference>
<feature type="signal peptide" evidence="1">
    <location>
        <begin position="1"/>
        <end position="21"/>
    </location>
</feature>
<reference evidence="2" key="1">
    <citation type="journal article" date="2015" name="Sci. Rep.">
        <title>Tissue- and time-dependent transcription in Ixodes ricinus salivary glands and midguts when blood feeding on the vertebrate host.</title>
        <authorList>
            <person name="Kotsyfakis M."/>
            <person name="Schwarz A."/>
            <person name="Erhart J."/>
            <person name="Ribeiro J.M."/>
        </authorList>
    </citation>
    <scope>NUCLEOTIDE SEQUENCE</scope>
    <source>
        <tissue evidence="2">Salivary gland and midgut</tissue>
    </source>
</reference>
<sequence length="211" mass="24478">MNPLCWSSCLWLWFMGTAVECLPKLHLRSRDQYDDSFTVTMNYVIDDSLKTENQEAVNAWLKWVTHQAMVDFQTVFQFTLNLNYTITNLENQRDLKVMLEKQKTEANIWPDGAISTLTGYFRGKHHFDIICLVTKLEINDGSMVRNGYGYQGYHALCEKSLAIMLAYASDQQGYASYTLLSLILNSISFRFWATVCITFHQDRHDEVKEAV</sequence>
<name>V5H9Z6_IXORI</name>
<evidence type="ECO:0000313" key="2">
    <source>
        <dbReference type="EMBL" id="JAB69843.1"/>
    </source>
</evidence>
<dbReference type="AlphaFoldDB" id="V5H9Z6"/>
<organism evidence="2">
    <name type="scientific">Ixodes ricinus</name>
    <name type="common">Common tick</name>
    <name type="synonym">Acarus ricinus</name>
    <dbReference type="NCBI Taxonomy" id="34613"/>
    <lineage>
        <taxon>Eukaryota</taxon>
        <taxon>Metazoa</taxon>
        <taxon>Ecdysozoa</taxon>
        <taxon>Arthropoda</taxon>
        <taxon>Chelicerata</taxon>
        <taxon>Arachnida</taxon>
        <taxon>Acari</taxon>
        <taxon>Parasitiformes</taxon>
        <taxon>Ixodida</taxon>
        <taxon>Ixodoidea</taxon>
        <taxon>Ixodidae</taxon>
        <taxon>Ixodinae</taxon>
        <taxon>Ixodes</taxon>
    </lineage>
</organism>
<feature type="chain" id="PRO_5004734708" evidence="1">
    <location>
        <begin position="22"/>
        <end position="211"/>
    </location>
</feature>
<evidence type="ECO:0000256" key="1">
    <source>
        <dbReference type="SAM" id="SignalP"/>
    </source>
</evidence>
<protein>
    <submittedName>
        <fullName evidence="2">Putative secreted protein</fullName>
    </submittedName>
</protein>